<evidence type="ECO:0000256" key="3">
    <source>
        <dbReference type="ARBA" id="ARBA00022475"/>
    </source>
</evidence>
<dbReference type="PRINTS" id="PR00173">
    <property type="entry name" value="EDTRNSPORT"/>
</dbReference>
<dbReference type="InterPro" id="IPR001991">
    <property type="entry name" value="Na-dicarboxylate_symporter"/>
</dbReference>
<dbReference type="Proteomes" id="UP000245533">
    <property type="component" value="Unassembled WGS sequence"/>
</dbReference>
<feature type="transmembrane region" description="Helical" evidence="9">
    <location>
        <begin position="374"/>
        <end position="395"/>
    </location>
</feature>
<feature type="transmembrane region" description="Helical" evidence="9">
    <location>
        <begin position="347"/>
        <end position="368"/>
    </location>
</feature>
<protein>
    <submittedName>
        <fullName evidence="10">Dicarboxylate/amino acid:cation symporter</fullName>
    </submittedName>
</protein>
<evidence type="ECO:0000256" key="5">
    <source>
        <dbReference type="ARBA" id="ARBA00022847"/>
    </source>
</evidence>
<dbReference type="PANTHER" id="PTHR11958:SF63">
    <property type="entry name" value="AMINO ACID TRANSPORTER"/>
    <property type="match status" value="1"/>
</dbReference>
<reference evidence="10 11" key="1">
    <citation type="submission" date="2018-05" db="EMBL/GenBank/DDBJ databases">
        <title>Rhodohalobacter halophilus gen. nov., sp. nov., a moderately halophilic member of the family Balneolaceae.</title>
        <authorList>
            <person name="Liu Z.-W."/>
        </authorList>
    </citation>
    <scope>NUCLEOTIDE SEQUENCE [LARGE SCALE GENOMIC DNA]</scope>
    <source>
        <strain evidence="10 11">8A47</strain>
    </source>
</reference>
<organism evidence="10 11">
    <name type="scientific">Rhodohalobacter mucosus</name>
    <dbReference type="NCBI Taxonomy" id="2079485"/>
    <lineage>
        <taxon>Bacteria</taxon>
        <taxon>Pseudomonadati</taxon>
        <taxon>Balneolota</taxon>
        <taxon>Balneolia</taxon>
        <taxon>Balneolales</taxon>
        <taxon>Balneolaceae</taxon>
        <taxon>Rhodohalobacter</taxon>
    </lineage>
</organism>
<feature type="transmembrane region" description="Helical" evidence="9">
    <location>
        <begin position="163"/>
        <end position="182"/>
    </location>
</feature>
<keyword evidence="8" id="KW-0325">Glycoprotein</keyword>
<dbReference type="GO" id="GO:1902475">
    <property type="term" value="P:L-alpha-amino acid transmembrane transport"/>
    <property type="evidence" value="ECO:0007669"/>
    <property type="project" value="UniProtKB-ARBA"/>
</dbReference>
<evidence type="ECO:0000256" key="4">
    <source>
        <dbReference type="ARBA" id="ARBA00022692"/>
    </source>
</evidence>
<dbReference type="InterPro" id="IPR050746">
    <property type="entry name" value="DAACS"/>
</dbReference>
<dbReference type="GO" id="GO:0005886">
    <property type="term" value="C:plasma membrane"/>
    <property type="evidence" value="ECO:0007669"/>
    <property type="project" value="UniProtKB-SubCell"/>
</dbReference>
<evidence type="ECO:0000256" key="7">
    <source>
        <dbReference type="ARBA" id="ARBA00023136"/>
    </source>
</evidence>
<evidence type="ECO:0000313" key="11">
    <source>
        <dbReference type="Proteomes" id="UP000245533"/>
    </source>
</evidence>
<dbReference type="RefSeq" id="WP_109646491.1">
    <property type="nucleotide sequence ID" value="NZ_QGGB01000005.1"/>
</dbReference>
<dbReference type="AlphaFoldDB" id="A0A316TX15"/>
<keyword evidence="5" id="KW-0769">Symport</keyword>
<evidence type="ECO:0000256" key="8">
    <source>
        <dbReference type="ARBA" id="ARBA00023180"/>
    </source>
</evidence>
<evidence type="ECO:0000256" key="9">
    <source>
        <dbReference type="SAM" id="Phobius"/>
    </source>
</evidence>
<evidence type="ECO:0000256" key="1">
    <source>
        <dbReference type="ARBA" id="ARBA00004651"/>
    </source>
</evidence>
<dbReference type="FunFam" id="1.10.3860.10:FF:000001">
    <property type="entry name" value="C4-dicarboxylate transport protein"/>
    <property type="match status" value="1"/>
</dbReference>
<dbReference type="OrthoDB" id="9768885at2"/>
<gene>
    <name evidence="10" type="ORF">DDZ15_07720</name>
</gene>
<feature type="transmembrane region" description="Helical" evidence="9">
    <location>
        <begin position="52"/>
        <end position="71"/>
    </location>
</feature>
<evidence type="ECO:0000313" key="10">
    <source>
        <dbReference type="EMBL" id="PWN07142.1"/>
    </source>
</evidence>
<feature type="transmembrane region" description="Helical" evidence="9">
    <location>
        <begin position="83"/>
        <end position="104"/>
    </location>
</feature>
<sequence>MKKWYKKLHWQIIIGLVLGLIWGLFSSVAGLNEFTSEYIRPFGDIFVTLLKLIAIPLVLASLVVGISNLNDMSKLSRMGGKTIGIYMITTTLAIVIGLTVVNVMQPGKTLPLETRTSLMESYTQDVGDRGEAAQEVLDRGNLQFIVDIVPENFFEAASDNGNMLQVVFVAILLGLGIVNIPLQKGEPLINVFDSLNEVIIKIVDLIMKTAPYGVFALMAVVIVDLAGDDLGQALNLLSALGWYCLAVVIGLFLHVLIVYSSLFKVFSKMKLRDFFKAIQPAVLLGFSTSSSAATLPVTMERVEKNLGVEEEVSSFVLPVGATINMDGTSLYQAVAAVFIAQALGMDLSIAQQLTIVITATLASIGAAGVPGAGIIMLVIVLQAIQVPVEGIALILGVDRILDMIRTAVNITGDAAVSVAVAHTEGKLGALHFDEEDEFPDDE</sequence>
<dbReference type="EMBL" id="QGGB01000005">
    <property type="protein sequence ID" value="PWN07142.1"/>
    <property type="molecule type" value="Genomic_DNA"/>
</dbReference>
<name>A0A316TX15_9BACT</name>
<comment type="caution">
    <text evidence="10">The sequence shown here is derived from an EMBL/GenBank/DDBJ whole genome shotgun (WGS) entry which is preliminary data.</text>
</comment>
<dbReference type="GO" id="GO:0015293">
    <property type="term" value="F:symporter activity"/>
    <property type="evidence" value="ECO:0007669"/>
    <property type="project" value="UniProtKB-KW"/>
</dbReference>
<dbReference type="Pfam" id="PF00375">
    <property type="entry name" value="SDF"/>
    <property type="match status" value="1"/>
</dbReference>
<keyword evidence="6 9" id="KW-1133">Transmembrane helix</keyword>
<evidence type="ECO:0000256" key="6">
    <source>
        <dbReference type="ARBA" id="ARBA00022989"/>
    </source>
</evidence>
<keyword evidence="2" id="KW-0813">Transport</keyword>
<feature type="transmembrane region" description="Helical" evidence="9">
    <location>
        <begin position="209"/>
        <end position="227"/>
    </location>
</feature>
<proteinExistence type="predicted"/>
<dbReference type="PANTHER" id="PTHR11958">
    <property type="entry name" value="SODIUM/DICARBOXYLATE SYMPORTER-RELATED"/>
    <property type="match status" value="1"/>
</dbReference>
<dbReference type="GO" id="GO:0006835">
    <property type="term" value="P:dicarboxylic acid transport"/>
    <property type="evidence" value="ECO:0007669"/>
    <property type="project" value="UniProtKB-ARBA"/>
</dbReference>
<dbReference type="PROSITE" id="PS00714">
    <property type="entry name" value="NA_DICARBOXYL_SYMP_2"/>
    <property type="match status" value="1"/>
</dbReference>
<accession>A0A316TX15</accession>
<keyword evidence="3" id="KW-1003">Cell membrane</keyword>
<feature type="transmembrane region" description="Helical" evidence="9">
    <location>
        <begin position="239"/>
        <end position="262"/>
    </location>
</feature>
<dbReference type="Gene3D" id="1.10.3860.10">
    <property type="entry name" value="Sodium:dicarboxylate symporter"/>
    <property type="match status" value="1"/>
</dbReference>
<keyword evidence="4 9" id="KW-0812">Transmembrane</keyword>
<dbReference type="InterPro" id="IPR036458">
    <property type="entry name" value="Na:dicarbo_symporter_sf"/>
</dbReference>
<evidence type="ECO:0000256" key="2">
    <source>
        <dbReference type="ARBA" id="ARBA00022448"/>
    </source>
</evidence>
<keyword evidence="11" id="KW-1185">Reference proteome</keyword>
<dbReference type="SUPFAM" id="SSF118215">
    <property type="entry name" value="Proton glutamate symport protein"/>
    <property type="match status" value="1"/>
</dbReference>
<keyword evidence="7 9" id="KW-0472">Membrane</keyword>
<feature type="transmembrane region" description="Helical" evidence="9">
    <location>
        <begin position="12"/>
        <end position="32"/>
    </location>
</feature>
<comment type="subcellular location">
    <subcellularLocation>
        <location evidence="1">Cell membrane</location>
        <topology evidence="1">Multi-pass membrane protein</topology>
    </subcellularLocation>
</comment>
<dbReference type="InterPro" id="IPR018107">
    <property type="entry name" value="Na-dicarboxylate_symporter_CS"/>
</dbReference>